<dbReference type="EMBL" id="JAULSW010000011">
    <property type="protein sequence ID" value="KAK3367554.1"/>
    <property type="molecule type" value="Genomic_DNA"/>
</dbReference>
<name>A0AAE0K031_9PEZI</name>
<gene>
    <name evidence="1" type="ORF">B0H63DRAFT_489406</name>
</gene>
<organism evidence="1 2">
    <name type="scientific">Podospora didyma</name>
    <dbReference type="NCBI Taxonomy" id="330526"/>
    <lineage>
        <taxon>Eukaryota</taxon>
        <taxon>Fungi</taxon>
        <taxon>Dikarya</taxon>
        <taxon>Ascomycota</taxon>
        <taxon>Pezizomycotina</taxon>
        <taxon>Sordariomycetes</taxon>
        <taxon>Sordariomycetidae</taxon>
        <taxon>Sordariales</taxon>
        <taxon>Podosporaceae</taxon>
        <taxon>Podospora</taxon>
    </lineage>
</organism>
<evidence type="ECO:0000313" key="2">
    <source>
        <dbReference type="Proteomes" id="UP001285441"/>
    </source>
</evidence>
<evidence type="ECO:0000313" key="1">
    <source>
        <dbReference type="EMBL" id="KAK3367554.1"/>
    </source>
</evidence>
<reference evidence="1" key="1">
    <citation type="journal article" date="2023" name="Mol. Phylogenet. Evol.">
        <title>Genome-scale phylogeny and comparative genomics of the fungal order Sordariales.</title>
        <authorList>
            <person name="Hensen N."/>
            <person name="Bonometti L."/>
            <person name="Westerberg I."/>
            <person name="Brannstrom I.O."/>
            <person name="Guillou S."/>
            <person name="Cros-Aarteil S."/>
            <person name="Calhoun S."/>
            <person name="Haridas S."/>
            <person name="Kuo A."/>
            <person name="Mondo S."/>
            <person name="Pangilinan J."/>
            <person name="Riley R."/>
            <person name="LaButti K."/>
            <person name="Andreopoulos B."/>
            <person name="Lipzen A."/>
            <person name="Chen C."/>
            <person name="Yan M."/>
            <person name="Daum C."/>
            <person name="Ng V."/>
            <person name="Clum A."/>
            <person name="Steindorff A."/>
            <person name="Ohm R.A."/>
            <person name="Martin F."/>
            <person name="Silar P."/>
            <person name="Natvig D.O."/>
            <person name="Lalanne C."/>
            <person name="Gautier V."/>
            <person name="Ament-Velasquez S.L."/>
            <person name="Kruys A."/>
            <person name="Hutchinson M.I."/>
            <person name="Powell A.J."/>
            <person name="Barry K."/>
            <person name="Miller A.N."/>
            <person name="Grigoriev I.V."/>
            <person name="Debuchy R."/>
            <person name="Gladieux P."/>
            <person name="Hiltunen Thoren M."/>
            <person name="Johannesson H."/>
        </authorList>
    </citation>
    <scope>NUCLEOTIDE SEQUENCE</scope>
    <source>
        <strain evidence="1">CBS 232.78</strain>
    </source>
</reference>
<sequence>MPGNESTTATSFIPRDELKVGNADLTLIATSPLAYFDEASSDPWLNISTSLTDEQGLQWYAKSGLSILGCVEQYQFCTDPRTCSKLDALYQLRATPNYGLPSLTARQKAVAGLVWKSVWAAQLQYGLLFIDKQILVANELIMSSLNSYVRSSKIPSNQWVTEAWNFANISLAVLQRRPGDYASPAAVLQQNASRIIQPDTAEARALCKQIKTRSSKHTSFKVLSLALLPGIAALVTLLNGVLPNLLSKTSRHGGGGGGKNATTAWAGYGFCQLLRLMSEARGIGPWDRQEKTVPTLRDRDFKFPLFDNGI</sequence>
<proteinExistence type="predicted"/>
<reference evidence="1" key="2">
    <citation type="submission" date="2023-06" db="EMBL/GenBank/DDBJ databases">
        <authorList>
            <consortium name="Lawrence Berkeley National Laboratory"/>
            <person name="Haridas S."/>
            <person name="Hensen N."/>
            <person name="Bonometti L."/>
            <person name="Westerberg I."/>
            <person name="Brannstrom I.O."/>
            <person name="Guillou S."/>
            <person name="Cros-Aarteil S."/>
            <person name="Calhoun S."/>
            <person name="Kuo A."/>
            <person name="Mondo S."/>
            <person name="Pangilinan J."/>
            <person name="Riley R."/>
            <person name="LaButti K."/>
            <person name="Andreopoulos B."/>
            <person name="Lipzen A."/>
            <person name="Chen C."/>
            <person name="Yanf M."/>
            <person name="Daum C."/>
            <person name="Ng V."/>
            <person name="Clum A."/>
            <person name="Steindorff A."/>
            <person name="Ohm R."/>
            <person name="Martin F."/>
            <person name="Silar P."/>
            <person name="Natvig D."/>
            <person name="Lalanne C."/>
            <person name="Gautier V."/>
            <person name="Ament-velasquez S.L."/>
            <person name="Kruys A."/>
            <person name="Hutchinson M.I."/>
            <person name="Powell A.J."/>
            <person name="Barry K."/>
            <person name="Miller A.N."/>
            <person name="Grigoriev I.V."/>
            <person name="Debuchy R."/>
            <person name="Gladieux P."/>
            <person name="Thoren M.H."/>
            <person name="Johannesson H."/>
        </authorList>
    </citation>
    <scope>NUCLEOTIDE SEQUENCE</scope>
    <source>
        <strain evidence="1">CBS 232.78</strain>
    </source>
</reference>
<dbReference type="AlphaFoldDB" id="A0AAE0K031"/>
<protein>
    <submittedName>
        <fullName evidence="1">Uncharacterized protein</fullName>
    </submittedName>
</protein>
<dbReference type="Proteomes" id="UP001285441">
    <property type="component" value="Unassembled WGS sequence"/>
</dbReference>
<keyword evidence="2" id="KW-1185">Reference proteome</keyword>
<accession>A0AAE0K031</accession>
<comment type="caution">
    <text evidence="1">The sequence shown here is derived from an EMBL/GenBank/DDBJ whole genome shotgun (WGS) entry which is preliminary data.</text>
</comment>